<dbReference type="Proteomes" id="UP000271889">
    <property type="component" value="Unassembled WGS sequence"/>
</dbReference>
<reference evidence="1 2" key="1">
    <citation type="submission" date="2018-11" db="EMBL/GenBank/DDBJ databases">
        <authorList>
            <consortium name="Pathogen Informatics"/>
        </authorList>
    </citation>
    <scope>NUCLEOTIDE SEQUENCE [LARGE SCALE GENOMIC DNA]</scope>
</reference>
<protein>
    <submittedName>
        <fullName evidence="1">Uncharacterized protein</fullName>
    </submittedName>
</protein>
<evidence type="ECO:0000313" key="2">
    <source>
        <dbReference type="Proteomes" id="UP000271889"/>
    </source>
</evidence>
<dbReference type="EMBL" id="UYRV01026485">
    <property type="protein sequence ID" value="VDK79368.1"/>
    <property type="molecule type" value="Genomic_DNA"/>
</dbReference>
<gene>
    <name evidence="1" type="ORF">CGOC_LOCUS7571</name>
</gene>
<name>A0A3P6UJH5_CYLGO</name>
<evidence type="ECO:0000313" key="1">
    <source>
        <dbReference type="EMBL" id="VDK79368.1"/>
    </source>
</evidence>
<dbReference type="AlphaFoldDB" id="A0A3P6UJH5"/>
<keyword evidence="2" id="KW-1185">Reference proteome</keyword>
<organism evidence="1 2">
    <name type="scientific">Cylicostephanus goldi</name>
    <name type="common">Nematode worm</name>
    <dbReference type="NCBI Taxonomy" id="71465"/>
    <lineage>
        <taxon>Eukaryota</taxon>
        <taxon>Metazoa</taxon>
        <taxon>Ecdysozoa</taxon>
        <taxon>Nematoda</taxon>
        <taxon>Chromadorea</taxon>
        <taxon>Rhabditida</taxon>
        <taxon>Rhabditina</taxon>
        <taxon>Rhabditomorpha</taxon>
        <taxon>Strongyloidea</taxon>
        <taxon>Strongylidae</taxon>
        <taxon>Cylicostephanus</taxon>
    </lineage>
</organism>
<dbReference type="OrthoDB" id="5845450at2759"/>
<accession>A0A3P6UJH5</accession>
<proteinExistence type="predicted"/>
<sequence length="98" mass="10956">MYDFSGTTATKTYIYEKNSESSRKNKVRIISLRGTTRFFLNVVAHAGVDENFADVYGICRQTKYCDDVHCRVDDDNVAISSEVILPATSVKIPVGETL</sequence>